<feature type="transmembrane region" description="Helical" evidence="6">
    <location>
        <begin position="30"/>
        <end position="51"/>
    </location>
</feature>
<evidence type="ECO:0000313" key="7">
    <source>
        <dbReference type="EMBL" id="OMD43021.1"/>
    </source>
</evidence>
<evidence type="ECO:0000256" key="4">
    <source>
        <dbReference type="ARBA" id="ARBA00023136"/>
    </source>
</evidence>
<name>A0A1R0Y6P2_9BACL</name>
<feature type="transmembrane region" description="Helical" evidence="6">
    <location>
        <begin position="63"/>
        <end position="84"/>
    </location>
</feature>
<dbReference type="Proteomes" id="UP000187439">
    <property type="component" value="Unassembled WGS sequence"/>
</dbReference>
<reference evidence="7 8" key="1">
    <citation type="submission" date="2016-10" db="EMBL/GenBank/DDBJ databases">
        <title>Paenibacillus species isolates.</title>
        <authorList>
            <person name="Beno S.M."/>
        </authorList>
    </citation>
    <scope>NUCLEOTIDE SEQUENCE [LARGE SCALE GENOMIC DNA]</scope>
    <source>
        <strain evidence="7 8">FSL H7-0710</strain>
    </source>
</reference>
<proteinExistence type="inferred from homology"/>
<dbReference type="InterPro" id="IPR006480">
    <property type="entry name" value="Phage_holin_4_1"/>
</dbReference>
<keyword evidence="4 6" id="KW-0472">Membrane</keyword>
<comment type="similarity">
    <text evidence="5">Belongs to the bacteriophage holin family. Cp-1 holin subfamily.</text>
</comment>
<dbReference type="Pfam" id="PF05105">
    <property type="entry name" value="Phage_holin_4_1"/>
    <property type="match status" value="1"/>
</dbReference>
<comment type="caution">
    <text evidence="7">The sequence shown here is derived from an EMBL/GenBank/DDBJ whole genome shotgun (WGS) entry which is preliminary data.</text>
</comment>
<evidence type="ECO:0000256" key="2">
    <source>
        <dbReference type="ARBA" id="ARBA00022692"/>
    </source>
</evidence>
<keyword evidence="3 6" id="KW-1133">Transmembrane helix</keyword>
<feature type="transmembrane region" description="Helical" evidence="6">
    <location>
        <begin position="7"/>
        <end position="24"/>
    </location>
</feature>
<evidence type="ECO:0000256" key="1">
    <source>
        <dbReference type="ARBA" id="ARBA00004141"/>
    </source>
</evidence>
<sequence>MERVDIVVKLAIGTVTGIVSWMVGGFGLVFTVLLGLMMLDFITGFMVGIYQKNINSRIGTLGLIRKVYVVLLIGAVYLIEVAVLKGNGIVTDGVSGAFCLIEFTSITENGGKLGIPLPQKVKDIILVLKNKENEE</sequence>
<evidence type="ECO:0000256" key="3">
    <source>
        <dbReference type="ARBA" id="ARBA00022989"/>
    </source>
</evidence>
<dbReference type="RefSeq" id="WP_076117681.1">
    <property type="nucleotide sequence ID" value="NZ_MPTC01000003.1"/>
</dbReference>
<dbReference type="NCBIfam" id="TIGR01593">
    <property type="entry name" value="holin_tox_secr"/>
    <property type="match status" value="1"/>
</dbReference>
<comment type="subcellular location">
    <subcellularLocation>
        <location evidence="1">Membrane</location>
        <topology evidence="1">Multi-pass membrane protein</topology>
    </subcellularLocation>
</comment>
<dbReference type="GO" id="GO:0016020">
    <property type="term" value="C:membrane"/>
    <property type="evidence" value="ECO:0007669"/>
    <property type="project" value="UniProtKB-SubCell"/>
</dbReference>
<evidence type="ECO:0000256" key="6">
    <source>
        <dbReference type="SAM" id="Phobius"/>
    </source>
</evidence>
<evidence type="ECO:0000256" key="5">
    <source>
        <dbReference type="ARBA" id="ARBA00023600"/>
    </source>
</evidence>
<gene>
    <name evidence="7" type="ORF">BSK52_05845</name>
</gene>
<accession>A0A1R0Y6P2</accession>
<keyword evidence="2 6" id="KW-0812">Transmembrane</keyword>
<dbReference type="EMBL" id="MPTC01000003">
    <property type="protein sequence ID" value="OMD43021.1"/>
    <property type="molecule type" value="Genomic_DNA"/>
</dbReference>
<evidence type="ECO:0000313" key="8">
    <source>
        <dbReference type="Proteomes" id="UP000187439"/>
    </source>
</evidence>
<dbReference type="AlphaFoldDB" id="A0A1R0Y6P2"/>
<evidence type="ECO:0008006" key="9">
    <source>
        <dbReference type="Google" id="ProtNLM"/>
    </source>
</evidence>
<organism evidence="7 8">
    <name type="scientific">Paenibacillus odorifer</name>
    <dbReference type="NCBI Taxonomy" id="189426"/>
    <lineage>
        <taxon>Bacteria</taxon>
        <taxon>Bacillati</taxon>
        <taxon>Bacillota</taxon>
        <taxon>Bacilli</taxon>
        <taxon>Bacillales</taxon>
        <taxon>Paenibacillaceae</taxon>
        <taxon>Paenibacillus</taxon>
    </lineage>
</organism>
<protein>
    <recommendedName>
        <fullName evidence="9">Holin</fullName>
    </recommendedName>
</protein>